<evidence type="ECO:0000256" key="1">
    <source>
        <dbReference type="SAM" id="MobiDB-lite"/>
    </source>
</evidence>
<protein>
    <submittedName>
        <fullName evidence="2">Uncharacterized protein</fullName>
    </submittedName>
</protein>
<evidence type="ECO:0000313" key="2">
    <source>
        <dbReference type="EMBL" id="KAG8198841.1"/>
    </source>
</evidence>
<accession>A0AAV6VSW3</accession>
<proteinExistence type="predicted"/>
<feature type="compositionally biased region" description="Basic residues" evidence="1">
    <location>
        <begin position="189"/>
        <end position="210"/>
    </location>
</feature>
<keyword evidence="3" id="KW-1185">Reference proteome</keyword>
<organism evidence="2 3">
    <name type="scientific">Oedothorax gibbosus</name>
    <dbReference type="NCBI Taxonomy" id="931172"/>
    <lineage>
        <taxon>Eukaryota</taxon>
        <taxon>Metazoa</taxon>
        <taxon>Ecdysozoa</taxon>
        <taxon>Arthropoda</taxon>
        <taxon>Chelicerata</taxon>
        <taxon>Arachnida</taxon>
        <taxon>Araneae</taxon>
        <taxon>Araneomorphae</taxon>
        <taxon>Entelegynae</taxon>
        <taxon>Araneoidea</taxon>
        <taxon>Linyphiidae</taxon>
        <taxon>Erigoninae</taxon>
        <taxon>Oedothorax</taxon>
    </lineage>
</organism>
<dbReference type="Proteomes" id="UP000827092">
    <property type="component" value="Unassembled WGS sequence"/>
</dbReference>
<sequence length="428" mass="48626">MNRKYPNNKLQTIALIVLLHNSIINYQLSTAYIVSKHKYPQPSSQELYHKTLQSGYVDLNNDFDTINALRNEESKRSVADKGFYVHDKPIAFDDEHKRDVESKLPLEVKLENQMKEKDYSMKDEDVDKYKHVSSSRRERKTNLKRNVSSFHDENKLKKDIANHSYKSTNRRSQGLGIQEARDNESLRSGNKKPLSRHRKHHRNMFNKNKGRHETTEIPNSSTYIYKREGELKTTLESTSVTILNPVSNATSLMGALFLTKNNGAMSEGSTNVARYPENTELPQPSTSIYKREEVPSSVSTIQTTDKPVSDPLTTVESEENSTSSEGPTTVESEGNSTSSEGPTTVESEGNSTSSEGPTTVESEGNSTSRVLTEDEHYQINVFKTELNKLIWNYINAQSSLDETKKRAVFSRFLQKLPKIIENHIDEIV</sequence>
<feature type="region of interest" description="Disordered" evidence="1">
    <location>
        <begin position="266"/>
        <end position="371"/>
    </location>
</feature>
<feature type="compositionally biased region" description="Basic residues" evidence="1">
    <location>
        <begin position="131"/>
        <end position="142"/>
    </location>
</feature>
<feature type="compositionally biased region" description="Low complexity" evidence="1">
    <location>
        <begin position="320"/>
        <end position="329"/>
    </location>
</feature>
<feature type="region of interest" description="Disordered" evidence="1">
    <location>
        <begin position="119"/>
        <end position="142"/>
    </location>
</feature>
<comment type="caution">
    <text evidence="2">The sequence shown here is derived from an EMBL/GenBank/DDBJ whole genome shotgun (WGS) entry which is preliminary data.</text>
</comment>
<evidence type="ECO:0000313" key="3">
    <source>
        <dbReference type="Proteomes" id="UP000827092"/>
    </source>
</evidence>
<dbReference type="AlphaFoldDB" id="A0AAV6VSW3"/>
<feature type="compositionally biased region" description="Basic and acidic residues" evidence="1">
    <location>
        <begin position="119"/>
        <end position="130"/>
    </location>
</feature>
<feature type="compositionally biased region" description="Polar residues" evidence="1">
    <location>
        <begin position="330"/>
        <end position="370"/>
    </location>
</feature>
<name>A0AAV6VSW3_9ARAC</name>
<gene>
    <name evidence="2" type="ORF">JTE90_007143</name>
</gene>
<reference evidence="2 3" key="1">
    <citation type="journal article" date="2022" name="Nat. Ecol. Evol.">
        <title>A masculinizing supergene underlies an exaggerated male reproductive morph in a spider.</title>
        <authorList>
            <person name="Hendrickx F."/>
            <person name="De Corte Z."/>
            <person name="Sonet G."/>
            <person name="Van Belleghem S.M."/>
            <person name="Kostlbacher S."/>
            <person name="Vangestel C."/>
        </authorList>
    </citation>
    <scope>NUCLEOTIDE SEQUENCE [LARGE SCALE GENOMIC DNA]</scope>
    <source>
        <strain evidence="2">W744_W776</strain>
    </source>
</reference>
<feature type="region of interest" description="Disordered" evidence="1">
    <location>
        <begin position="160"/>
        <end position="218"/>
    </location>
</feature>
<feature type="compositionally biased region" description="Polar residues" evidence="1">
    <location>
        <begin position="296"/>
        <end position="306"/>
    </location>
</feature>
<dbReference type="EMBL" id="JAFNEN010000035">
    <property type="protein sequence ID" value="KAG8198841.1"/>
    <property type="molecule type" value="Genomic_DNA"/>
</dbReference>